<dbReference type="Pfam" id="PF01814">
    <property type="entry name" value="Hemerythrin"/>
    <property type="match status" value="1"/>
</dbReference>
<dbReference type="Proteomes" id="UP001191082">
    <property type="component" value="Unassembled WGS sequence"/>
</dbReference>
<dbReference type="RefSeq" id="WP_138864181.1">
    <property type="nucleotide sequence ID" value="NZ_VCPC01000002.1"/>
</dbReference>
<proteinExistence type="predicted"/>
<keyword evidence="3" id="KW-1185">Reference proteome</keyword>
<accession>A0ABY2XC62</accession>
<protein>
    <submittedName>
        <fullName evidence="2">Hemerythrin domain-containing protein</fullName>
    </submittedName>
</protein>
<organism evidence="2 3">
    <name type="scientific">Arenibacterium halophilum</name>
    <dbReference type="NCBI Taxonomy" id="2583821"/>
    <lineage>
        <taxon>Bacteria</taxon>
        <taxon>Pseudomonadati</taxon>
        <taxon>Pseudomonadota</taxon>
        <taxon>Alphaproteobacteria</taxon>
        <taxon>Rhodobacterales</taxon>
        <taxon>Paracoccaceae</taxon>
        <taxon>Arenibacterium</taxon>
    </lineage>
</organism>
<feature type="domain" description="Hemerythrin-like" evidence="1">
    <location>
        <begin position="41"/>
        <end position="183"/>
    </location>
</feature>
<dbReference type="InterPro" id="IPR012312">
    <property type="entry name" value="Hemerythrin-like"/>
</dbReference>
<evidence type="ECO:0000259" key="1">
    <source>
        <dbReference type="Pfam" id="PF01814"/>
    </source>
</evidence>
<name>A0ABY2XC62_9RHOB</name>
<dbReference type="Gene3D" id="1.20.120.520">
    <property type="entry name" value="nmb1532 protein domain like"/>
    <property type="match status" value="1"/>
</dbReference>
<sequence>MTDPTDLSLAARTALPDPLRVLLAEYPREAWQADPGFSELIRFWLDRHLMFRRLIDQMQTDAQAAIDGNISALDYQRRLARFGGMFVNDLHMHHQIEDTHYFPVLQAQDSRIAQGFAILDTDHHQIDAGLHSFADTANAALRMPPEAPGFSDAAANVLNGVDTLAPLLNRHLIDEEELVVPVLLKFTPPGLA</sequence>
<reference evidence="2 3" key="1">
    <citation type="submission" date="2019-05" db="EMBL/GenBank/DDBJ databases">
        <title>Marivita sp. nov. isolated from sea sediment.</title>
        <authorList>
            <person name="Kim W."/>
        </authorList>
    </citation>
    <scope>NUCLEOTIDE SEQUENCE [LARGE SCALE GENOMIC DNA]</scope>
    <source>
        <strain evidence="2 3">CAU 1492</strain>
    </source>
</reference>
<evidence type="ECO:0000313" key="3">
    <source>
        <dbReference type="Proteomes" id="UP001191082"/>
    </source>
</evidence>
<evidence type="ECO:0000313" key="2">
    <source>
        <dbReference type="EMBL" id="TMV13628.1"/>
    </source>
</evidence>
<gene>
    <name evidence="2" type="ORF">FGK64_12930</name>
</gene>
<dbReference type="CDD" id="cd12108">
    <property type="entry name" value="Hr-like"/>
    <property type="match status" value="1"/>
</dbReference>
<comment type="caution">
    <text evidence="2">The sequence shown here is derived from an EMBL/GenBank/DDBJ whole genome shotgun (WGS) entry which is preliminary data.</text>
</comment>
<dbReference type="EMBL" id="VCPC01000002">
    <property type="protein sequence ID" value="TMV13628.1"/>
    <property type="molecule type" value="Genomic_DNA"/>
</dbReference>